<reference evidence="2" key="1">
    <citation type="journal article" date="2014" name="Int. J. Syst. Evol. Microbiol.">
        <title>Complete genome sequence of Corynebacterium casei LMG S-19264T (=DSM 44701T), isolated from a smear-ripened cheese.</title>
        <authorList>
            <consortium name="US DOE Joint Genome Institute (JGI-PGF)"/>
            <person name="Walter F."/>
            <person name="Albersmeier A."/>
            <person name="Kalinowski J."/>
            <person name="Ruckert C."/>
        </authorList>
    </citation>
    <scope>NUCLEOTIDE SEQUENCE</scope>
    <source>
        <strain evidence="2">CGMCC 1.15478</strain>
    </source>
</reference>
<evidence type="ECO:0000313" key="3">
    <source>
        <dbReference type="Proteomes" id="UP000641514"/>
    </source>
</evidence>
<reference evidence="2" key="2">
    <citation type="submission" date="2020-09" db="EMBL/GenBank/DDBJ databases">
        <authorList>
            <person name="Sun Q."/>
            <person name="Zhou Y."/>
        </authorList>
    </citation>
    <scope>NUCLEOTIDE SEQUENCE</scope>
    <source>
        <strain evidence="2">CGMCC 1.15478</strain>
    </source>
</reference>
<sequence length="83" mass="9582">MINKKLSDGGVALYCAFKPLKCRRSRNAIWVRERGNARVQISGDARVRRGEGCGCGRRRRTATDKRRRRGYHNKQGYTITQSR</sequence>
<protein>
    <submittedName>
        <fullName evidence="2">Uncharacterized protein</fullName>
    </submittedName>
</protein>
<evidence type="ECO:0000313" key="2">
    <source>
        <dbReference type="EMBL" id="GGC76321.1"/>
    </source>
</evidence>
<keyword evidence="3" id="KW-1185">Reference proteome</keyword>
<dbReference type="AlphaFoldDB" id="A0A916XIR3"/>
<feature type="compositionally biased region" description="Basic residues" evidence="1">
    <location>
        <begin position="56"/>
        <end position="72"/>
    </location>
</feature>
<gene>
    <name evidence="2" type="ORF">GCM10011410_31960</name>
</gene>
<evidence type="ECO:0000256" key="1">
    <source>
        <dbReference type="SAM" id="MobiDB-lite"/>
    </source>
</evidence>
<name>A0A916XIR3_9ACTN</name>
<comment type="caution">
    <text evidence="2">The sequence shown here is derived from an EMBL/GenBank/DDBJ whole genome shotgun (WGS) entry which is preliminary data.</text>
</comment>
<proteinExistence type="predicted"/>
<organism evidence="2 3">
    <name type="scientific">Hoyosella rhizosphaerae</name>
    <dbReference type="NCBI Taxonomy" id="1755582"/>
    <lineage>
        <taxon>Bacteria</taxon>
        <taxon>Bacillati</taxon>
        <taxon>Actinomycetota</taxon>
        <taxon>Actinomycetes</taxon>
        <taxon>Mycobacteriales</taxon>
        <taxon>Hoyosellaceae</taxon>
        <taxon>Hoyosella</taxon>
    </lineage>
</organism>
<accession>A0A916XIR3</accession>
<dbReference type="Proteomes" id="UP000641514">
    <property type="component" value="Unassembled WGS sequence"/>
</dbReference>
<dbReference type="EMBL" id="BMJH01000004">
    <property type="protein sequence ID" value="GGC76321.1"/>
    <property type="molecule type" value="Genomic_DNA"/>
</dbReference>
<feature type="region of interest" description="Disordered" evidence="1">
    <location>
        <begin position="55"/>
        <end position="83"/>
    </location>
</feature>